<proteinExistence type="predicted"/>
<feature type="compositionally biased region" description="Basic residues" evidence="1">
    <location>
        <begin position="38"/>
        <end position="56"/>
    </location>
</feature>
<gene>
    <name evidence="2" type="ORF">AVDCRST_MAG73-1301</name>
</gene>
<protein>
    <submittedName>
        <fullName evidence="2">Uncharacterized protein conserved in bacteria</fullName>
    </submittedName>
</protein>
<feature type="region of interest" description="Disordered" evidence="1">
    <location>
        <begin position="1"/>
        <end position="125"/>
    </location>
</feature>
<evidence type="ECO:0000256" key="1">
    <source>
        <dbReference type="SAM" id="MobiDB-lite"/>
    </source>
</evidence>
<dbReference type="EMBL" id="CADCWE010000083">
    <property type="protein sequence ID" value="CAA9535050.1"/>
    <property type="molecule type" value="Genomic_DNA"/>
</dbReference>
<feature type="compositionally biased region" description="Low complexity" evidence="1">
    <location>
        <begin position="72"/>
        <end position="81"/>
    </location>
</feature>
<feature type="non-terminal residue" evidence="2">
    <location>
        <position position="217"/>
    </location>
</feature>
<reference evidence="2" key="1">
    <citation type="submission" date="2020-02" db="EMBL/GenBank/DDBJ databases">
        <authorList>
            <person name="Meier V. D."/>
        </authorList>
    </citation>
    <scope>NUCLEOTIDE SEQUENCE</scope>
    <source>
        <strain evidence="2">AVDCRST_MAG73</strain>
    </source>
</reference>
<feature type="compositionally biased region" description="Low complexity" evidence="1">
    <location>
        <begin position="176"/>
        <end position="187"/>
    </location>
</feature>
<name>A0A6J4TZN2_9BACT</name>
<evidence type="ECO:0000313" key="2">
    <source>
        <dbReference type="EMBL" id="CAA9535050.1"/>
    </source>
</evidence>
<feature type="non-terminal residue" evidence="2">
    <location>
        <position position="1"/>
    </location>
</feature>
<dbReference type="AlphaFoldDB" id="A0A6J4TZN2"/>
<organism evidence="2">
    <name type="scientific">uncultured Thermomicrobiales bacterium</name>
    <dbReference type="NCBI Taxonomy" id="1645740"/>
    <lineage>
        <taxon>Bacteria</taxon>
        <taxon>Pseudomonadati</taxon>
        <taxon>Thermomicrobiota</taxon>
        <taxon>Thermomicrobia</taxon>
        <taxon>Thermomicrobiales</taxon>
        <taxon>environmental samples</taxon>
    </lineage>
</organism>
<feature type="region of interest" description="Disordered" evidence="1">
    <location>
        <begin position="159"/>
        <end position="217"/>
    </location>
</feature>
<sequence length="217" mass="23331">ESGNGTADHRPDLGQRRPTGAVGHAARQDGVERDRQAPRRRRALPHHPEPRRRRPGRSPGPRRAGKGRLRLPGRAPAAVERGAGRGVRAGHLRREPDGRRDPGGRGPDRRRLGVGRGPVADLPTPLPLLQARAADESAGSAETLHRLRADRLVFSGVGTGHRRHRRADPVGRAGRGRSLGAGRPPGDARGRIPRRNGWRVDRPPGASGDVAKRVAGL</sequence>
<accession>A0A6J4TZN2</accession>
<feature type="compositionally biased region" description="Basic and acidic residues" evidence="1">
    <location>
        <begin position="92"/>
        <end position="111"/>
    </location>
</feature>
<feature type="compositionally biased region" description="Basic and acidic residues" evidence="1">
    <location>
        <begin position="26"/>
        <end position="37"/>
    </location>
</feature>